<dbReference type="EMBL" id="CP134050">
    <property type="protein sequence ID" value="WNC12915.1"/>
    <property type="molecule type" value="Genomic_DNA"/>
</dbReference>
<name>A0ABY9SYK4_BREBE</name>
<keyword evidence="2" id="KW-1003">Cell membrane</keyword>
<evidence type="ECO:0000313" key="8">
    <source>
        <dbReference type="Proteomes" id="UP001256827"/>
    </source>
</evidence>
<dbReference type="Proteomes" id="UP001256827">
    <property type="component" value="Chromosome"/>
</dbReference>
<keyword evidence="3 6" id="KW-0812">Transmembrane</keyword>
<keyword evidence="8" id="KW-1185">Reference proteome</keyword>
<dbReference type="PANTHER" id="PTHR33545">
    <property type="entry name" value="UPF0750 MEMBRANE PROTEIN YITT-RELATED"/>
    <property type="match status" value="1"/>
</dbReference>
<gene>
    <name evidence="7" type="ORF">RGB73_19595</name>
</gene>
<dbReference type="RefSeq" id="WP_310764430.1">
    <property type="nucleotide sequence ID" value="NZ_CP134050.1"/>
</dbReference>
<sequence length="221" mass="24448">MMRRALQKVRRYGLILFGACLLAFTYYHINFQNHLSEGGFVGLGLLAKYAFDLSPATMMILLDIPLFLVAWLVRGRQFIWDTIFASLSFTVFYDLFERYSPIVMDLSGMMPVASILSGILTGLGTGLVLRYGAATGGDDILSLLLSKYTGLSIGTIFLLLDGMVLTLSFWYVPVKEMFFTILAVVISSRVITWTVGRGAEASAEAKEEEVAGHGHVSINHR</sequence>
<evidence type="ECO:0000256" key="2">
    <source>
        <dbReference type="ARBA" id="ARBA00022475"/>
    </source>
</evidence>
<evidence type="ECO:0000256" key="1">
    <source>
        <dbReference type="ARBA" id="ARBA00004651"/>
    </source>
</evidence>
<proteinExistence type="predicted"/>
<evidence type="ECO:0000313" key="7">
    <source>
        <dbReference type="EMBL" id="WNC12915.1"/>
    </source>
</evidence>
<feature type="transmembrane region" description="Helical" evidence="6">
    <location>
        <begin position="12"/>
        <end position="29"/>
    </location>
</feature>
<feature type="transmembrane region" description="Helical" evidence="6">
    <location>
        <begin position="49"/>
        <end position="71"/>
    </location>
</feature>
<feature type="transmembrane region" description="Helical" evidence="6">
    <location>
        <begin position="108"/>
        <end position="129"/>
    </location>
</feature>
<dbReference type="Pfam" id="PF02588">
    <property type="entry name" value="YitT_membrane"/>
    <property type="match status" value="1"/>
</dbReference>
<keyword evidence="5 6" id="KW-0472">Membrane</keyword>
<evidence type="ECO:0000256" key="6">
    <source>
        <dbReference type="SAM" id="Phobius"/>
    </source>
</evidence>
<dbReference type="PANTHER" id="PTHR33545:SF10">
    <property type="entry name" value="UPF0750 MEMBRANE PROTEIN YPJC"/>
    <property type="match status" value="1"/>
</dbReference>
<dbReference type="InterPro" id="IPR051461">
    <property type="entry name" value="UPF0750_membrane"/>
</dbReference>
<organism evidence="7 8">
    <name type="scientific">Brevibacillus brevis</name>
    <name type="common">Bacillus brevis</name>
    <dbReference type="NCBI Taxonomy" id="1393"/>
    <lineage>
        <taxon>Bacteria</taxon>
        <taxon>Bacillati</taxon>
        <taxon>Bacillota</taxon>
        <taxon>Bacilli</taxon>
        <taxon>Bacillales</taxon>
        <taxon>Paenibacillaceae</taxon>
        <taxon>Brevibacillus</taxon>
    </lineage>
</organism>
<protein>
    <submittedName>
        <fullName evidence="7">YitT family protein</fullName>
    </submittedName>
</protein>
<evidence type="ECO:0000256" key="3">
    <source>
        <dbReference type="ARBA" id="ARBA00022692"/>
    </source>
</evidence>
<dbReference type="InterPro" id="IPR003740">
    <property type="entry name" value="YitT"/>
</dbReference>
<reference evidence="7 8" key="1">
    <citation type="submission" date="2023-09" db="EMBL/GenBank/DDBJ databases">
        <title>Complete Genome and Methylome dissection of Bacillus brevis NEB573 original source of BbsI restriction endonuclease.</title>
        <authorList>
            <person name="Fomenkov A."/>
            <person name="Roberts R.D."/>
        </authorList>
    </citation>
    <scope>NUCLEOTIDE SEQUENCE [LARGE SCALE GENOMIC DNA]</scope>
    <source>
        <strain evidence="7 8">NEB573</strain>
    </source>
</reference>
<comment type="subcellular location">
    <subcellularLocation>
        <location evidence="1">Cell membrane</location>
        <topology evidence="1">Multi-pass membrane protein</topology>
    </subcellularLocation>
</comment>
<feature type="transmembrane region" description="Helical" evidence="6">
    <location>
        <begin position="150"/>
        <end position="171"/>
    </location>
</feature>
<evidence type="ECO:0000256" key="5">
    <source>
        <dbReference type="ARBA" id="ARBA00023136"/>
    </source>
</evidence>
<accession>A0ABY9SYK4</accession>
<evidence type="ECO:0000256" key="4">
    <source>
        <dbReference type="ARBA" id="ARBA00022989"/>
    </source>
</evidence>
<keyword evidence="4 6" id="KW-1133">Transmembrane helix</keyword>